<feature type="region of interest" description="Disordered" evidence="1">
    <location>
        <begin position="86"/>
        <end position="115"/>
    </location>
</feature>
<gene>
    <name evidence="3" type="ORF">BLSMQ_1195</name>
</gene>
<evidence type="ECO:0000256" key="2">
    <source>
        <dbReference type="SAM" id="Phobius"/>
    </source>
</evidence>
<dbReference type="PATRIC" id="fig|1703.10.peg.1230"/>
<dbReference type="InterPro" id="IPR029052">
    <property type="entry name" value="Metallo-depent_PP-like"/>
</dbReference>
<keyword evidence="2" id="KW-0472">Membrane</keyword>
<sequence>MSSRRRTATLLILMAVVAVVTLPWALFSARADLSFGPHEARYQITADSRLTVDFGPLGKLLIPADEYLPLGLGLTVDIGQIPVPGAADDDSHAGASERRSDRGSSEGSDGAGPDAGVGGGAVDALGGDIASYASLFSAPQAQVDEIVNGLTTAILARWALAVCIISGVVVATAFVLGPARLAGIGRAFVGKELISIGLVTVLVLASVGTAVLTRPKPLVADPAFDGTPLAGAQVTGRLGGVIDTAFTAVKDFSEDNDAFYDQVLANLNEQWRTRPLTGNWSDQGMVPPARGTAQETNADVSTFVFGSDLHCNIGMARVVGAVSRMSHADAYIDGGDVTMTGTSAENYCLDVLDDELPEKLPRMIVKGNHDSTETTSHARSKGWKVLEDSSAEMSGVTFFGGPDPRRTVFGSGPQLETDLTADQYAQKLNDEACASDFDIMLIHDARVGAPSLRSGCAHYSLSGHWHRRVGPETLGSGVRYVSSTTGGALANALTPGPLKMVAELSIVRVDNKTKRPIDVQIVTVSPDQAVTIEPWKTFPEPVPLIARPPQEQPAATEE</sequence>
<protein>
    <submittedName>
        <fullName evidence="3">Putative integral membrane protein</fullName>
    </submittedName>
</protein>
<name>A0A1D7W1M1_BREAU</name>
<dbReference type="KEGG" id="blin:BLSMQ_1195"/>
<feature type="transmembrane region" description="Helical" evidence="2">
    <location>
        <begin position="193"/>
        <end position="212"/>
    </location>
</feature>
<feature type="compositionally biased region" description="Basic and acidic residues" evidence="1">
    <location>
        <begin position="89"/>
        <end position="104"/>
    </location>
</feature>
<dbReference type="AlphaFoldDB" id="A0A1D7W1M1"/>
<dbReference type="EMBL" id="CP017150">
    <property type="protein sequence ID" value="AOP52905.1"/>
    <property type="molecule type" value="Genomic_DNA"/>
</dbReference>
<dbReference type="eggNOG" id="COG1408">
    <property type="taxonomic scope" value="Bacteria"/>
</dbReference>
<dbReference type="SUPFAM" id="SSF56300">
    <property type="entry name" value="Metallo-dependent phosphatases"/>
    <property type="match status" value="1"/>
</dbReference>
<dbReference type="CDD" id="cd00838">
    <property type="entry name" value="MPP_superfamily"/>
    <property type="match status" value="1"/>
</dbReference>
<evidence type="ECO:0000313" key="4">
    <source>
        <dbReference type="Proteomes" id="UP000094793"/>
    </source>
</evidence>
<dbReference type="Gene3D" id="3.60.21.10">
    <property type="match status" value="1"/>
</dbReference>
<keyword evidence="2" id="KW-1133">Transmembrane helix</keyword>
<accession>A0A1D7W1M1</accession>
<organism evidence="3 4">
    <name type="scientific">Brevibacterium aurantiacum</name>
    <dbReference type="NCBI Taxonomy" id="273384"/>
    <lineage>
        <taxon>Bacteria</taxon>
        <taxon>Bacillati</taxon>
        <taxon>Actinomycetota</taxon>
        <taxon>Actinomycetes</taxon>
        <taxon>Micrococcales</taxon>
        <taxon>Brevibacteriaceae</taxon>
        <taxon>Brevibacterium</taxon>
    </lineage>
</organism>
<feature type="transmembrane region" description="Helical" evidence="2">
    <location>
        <begin position="158"/>
        <end position="181"/>
    </location>
</feature>
<proteinExistence type="predicted"/>
<evidence type="ECO:0000256" key="1">
    <source>
        <dbReference type="SAM" id="MobiDB-lite"/>
    </source>
</evidence>
<keyword evidence="2" id="KW-0812">Transmembrane</keyword>
<dbReference type="Proteomes" id="UP000094793">
    <property type="component" value="Chromosome"/>
</dbReference>
<reference evidence="4" key="1">
    <citation type="submission" date="2016-09" db="EMBL/GenBank/DDBJ databases">
        <title>Complete Genome Sequence of Brevibacterium linens SMQ-1335.</title>
        <authorList>
            <person name="de Melo A.G."/>
            <person name="Labrie S.J."/>
            <person name="Dumaresq J."/>
            <person name="Roberts R.J."/>
            <person name="Tremblay D.M."/>
            <person name="Moineau S."/>
        </authorList>
    </citation>
    <scope>NUCLEOTIDE SEQUENCE [LARGE SCALE GENOMIC DNA]</scope>
    <source>
        <strain evidence="4">SMQ-1335</strain>
    </source>
</reference>
<evidence type="ECO:0000313" key="3">
    <source>
        <dbReference type="EMBL" id="AOP52905.1"/>
    </source>
</evidence>